<dbReference type="Proteomes" id="UP001236585">
    <property type="component" value="Chromosome"/>
</dbReference>
<dbReference type="EMBL" id="CP126981">
    <property type="protein sequence ID" value="WIM86388.1"/>
    <property type="molecule type" value="Genomic_DNA"/>
</dbReference>
<sequence length="149" mass="16168">MQRFSIAAWSTVVALLAPAPVATASSQTDLADWLSRAAPHVEAIHKAESDAYAVIAARGRIDDDKLKQSCGRLHDANEALREVMPTPNPNLTAEVQQAIDNFDSASESCTEYFNTDDDAKLNDFWSHSRTAEQHLSSADSILVGLTPSK</sequence>
<keyword evidence="1" id="KW-0732">Signal</keyword>
<evidence type="ECO:0000256" key="1">
    <source>
        <dbReference type="SAM" id="SignalP"/>
    </source>
</evidence>
<evidence type="ECO:0000313" key="3">
    <source>
        <dbReference type="Proteomes" id="UP001236585"/>
    </source>
</evidence>
<organism evidence="2 3">
    <name type="scientific">Candidatus Mycobacterium wuenschmannii</name>
    <dbReference type="NCBI Taxonomy" id="3027808"/>
    <lineage>
        <taxon>Bacteria</taxon>
        <taxon>Bacillati</taxon>
        <taxon>Actinomycetota</taxon>
        <taxon>Actinomycetes</taxon>
        <taxon>Mycobacteriales</taxon>
        <taxon>Mycobacteriaceae</taxon>
        <taxon>Mycobacterium</taxon>
    </lineage>
</organism>
<dbReference type="RefSeq" id="WP_285185666.1">
    <property type="nucleotide sequence ID" value="NZ_CP126981.1"/>
</dbReference>
<gene>
    <name evidence="2" type="ORF">PT015_15915</name>
</gene>
<proteinExistence type="predicted"/>
<reference evidence="2 3" key="1">
    <citation type="journal article" date="2023" name="Microbiol. Resour. Announc.">
        <title>Complete Genome Sequence of Mycobacterium wuenschmanii, a novel Nontuberculous Mycobacterium Isolated from a captive population of Amazon Milk Frogs.</title>
        <authorList>
            <person name="Hicks J."/>
            <person name="Zeineldin M."/>
            <person name="Ward H."/>
            <person name="Wuenschmann A."/>
            <person name="Camp P."/>
            <person name="Farrell D."/>
            <person name="Lehman K."/>
            <person name="Thacker T."/>
            <person name="Cuthbert E."/>
        </authorList>
    </citation>
    <scope>NUCLEOTIDE SEQUENCE [LARGE SCALE GENOMIC DNA]</scope>
    <source>
        <strain evidence="2 3">Wuenschmanii</strain>
    </source>
</reference>
<feature type="chain" id="PRO_5046212281" description="Secreted protein" evidence="1">
    <location>
        <begin position="25"/>
        <end position="149"/>
    </location>
</feature>
<evidence type="ECO:0000313" key="2">
    <source>
        <dbReference type="EMBL" id="WIM86388.1"/>
    </source>
</evidence>
<accession>A0ABY8VRX5</accession>
<evidence type="ECO:0008006" key="4">
    <source>
        <dbReference type="Google" id="ProtNLM"/>
    </source>
</evidence>
<keyword evidence="3" id="KW-1185">Reference proteome</keyword>
<name>A0ABY8VRX5_9MYCO</name>
<protein>
    <recommendedName>
        <fullName evidence="4">Secreted protein</fullName>
    </recommendedName>
</protein>
<feature type="signal peptide" evidence="1">
    <location>
        <begin position="1"/>
        <end position="24"/>
    </location>
</feature>
<dbReference type="SUPFAM" id="SSF140657">
    <property type="entry name" value="Hyaluronidase post-catalytic domain-like"/>
    <property type="match status" value="1"/>
</dbReference>